<evidence type="ECO:0000256" key="11">
    <source>
        <dbReference type="SAM" id="MobiDB-lite"/>
    </source>
</evidence>
<dbReference type="PROSITE" id="PS00435">
    <property type="entry name" value="PEROXIDASE_1"/>
    <property type="match status" value="1"/>
</dbReference>
<dbReference type="PANTHER" id="PTHR31517">
    <property type="match status" value="1"/>
</dbReference>
<evidence type="ECO:0000256" key="2">
    <source>
        <dbReference type="ARBA" id="ARBA00001913"/>
    </source>
</evidence>
<evidence type="ECO:0000256" key="3">
    <source>
        <dbReference type="ARBA" id="ARBA00001970"/>
    </source>
</evidence>
<evidence type="ECO:0000256" key="7">
    <source>
        <dbReference type="ARBA" id="ARBA00023002"/>
    </source>
</evidence>
<feature type="chain" id="PRO_5025716577" description="Peroxidase" evidence="10">
    <location>
        <begin position="23"/>
        <end position="340"/>
    </location>
</feature>
<feature type="compositionally biased region" description="Low complexity" evidence="11">
    <location>
        <begin position="218"/>
        <end position="240"/>
    </location>
</feature>
<protein>
    <recommendedName>
        <fullName evidence="10">Peroxidase</fullName>
        <ecNumber evidence="10">1.11.1.-</ecNumber>
    </recommendedName>
</protein>
<dbReference type="PRINTS" id="PR00461">
    <property type="entry name" value="PLPEROXIDASE"/>
</dbReference>
<dbReference type="InterPro" id="IPR002016">
    <property type="entry name" value="Haem_peroxidase"/>
</dbReference>
<dbReference type="InterPro" id="IPR010255">
    <property type="entry name" value="Haem_peroxidase_sf"/>
</dbReference>
<dbReference type="GO" id="GO:0020037">
    <property type="term" value="F:heme binding"/>
    <property type="evidence" value="ECO:0007669"/>
    <property type="project" value="UniProtKB-UniRule"/>
</dbReference>
<feature type="region of interest" description="Disordered" evidence="11">
    <location>
        <begin position="287"/>
        <end position="309"/>
    </location>
</feature>
<dbReference type="Gene3D" id="1.10.520.10">
    <property type="match status" value="1"/>
</dbReference>
<dbReference type="PANTHER" id="PTHR31517:SF48">
    <property type="entry name" value="PEROXIDASE 16-RELATED"/>
    <property type="match status" value="1"/>
</dbReference>
<dbReference type="AlphaFoldDB" id="A0A6A6SMJ4"/>
<keyword evidence="8" id="KW-0408">Iron</keyword>
<dbReference type="Pfam" id="PF00141">
    <property type="entry name" value="peroxidase"/>
    <property type="match status" value="1"/>
</dbReference>
<dbReference type="GO" id="GO:0046872">
    <property type="term" value="F:metal ion binding"/>
    <property type="evidence" value="ECO:0007669"/>
    <property type="project" value="UniProtKB-UniRule"/>
</dbReference>
<keyword evidence="4 10" id="KW-0575">Peroxidase</keyword>
<feature type="signal peptide" evidence="10">
    <location>
        <begin position="1"/>
        <end position="22"/>
    </location>
</feature>
<gene>
    <name evidence="13" type="ORF">K491DRAFT_698386</name>
</gene>
<dbReference type="InterPro" id="IPR000823">
    <property type="entry name" value="Peroxidase_pln"/>
</dbReference>
<dbReference type="Gene3D" id="1.10.420.10">
    <property type="entry name" value="Peroxidase, domain 2"/>
    <property type="match status" value="1"/>
</dbReference>
<dbReference type="InterPro" id="IPR019793">
    <property type="entry name" value="Peroxidases_heam-ligand_BS"/>
</dbReference>
<evidence type="ECO:0000313" key="14">
    <source>
        <dbReference type="Proteomes" id="UP000799324"/>
    </source>
</evidence>
<evidence type="ECO:0000256" key="4">
    <source>
        <dbReference type="ARBA" id="ARBA00022559"/>
    </source>
</evidence>
<evidence type="ECO:0000256" key="1">
    <source>
        <dbReference type="ARBA" id="ARBA00000189"/>
    </source>
</evidence>
<dbReference type="PROSITE" id="PS00436">
    <property type="entry name" value="PEROXIDASE_2"/>
    <property type="match status" value="1"/>
</dbReference>
<accession>A0A6A6SMJ4</accession>
<comment type="cofactor">
    <cofactor evidence="2">
        <name>Ca(2+)</name>
        <dbReference type="ChEBI" id="CHEBI:29108"/>
    </cofactor>
</comment>
<keyword evidence="7 10" id="KW-0560">Oxidoreductase</keyword>
<dbReference type="GO" id="GO:0006979">
    <property type="term" value="P:response to oxidative stress"/>
    <property type="evidence" value="ECO:0007669"/>
    <property type="project" value="InterPro"/>
</dbReference>
<proteinExistence type="inferred from homology"/>
<evidence type="ECO:0000256" key="10">
    <source>
        <dbReference type="RuleBase" id="RU363051"/>
    </source>
</evidence>
<keyword evidence="5" id="KW-0349">Heme</keyword>
<feature type="region of interest" description="Disordered" evidence="11">
    <location>
        <begin position="211"/>
        <end position="240"/>
    </location>
</feature>
<dbReference type="SUPFAM" id="SSF48113">
    <property type="entry name" value="Heme-dependent peroxidases"/>
    <property type="match status" value="1"/>
</dbReference>
<name>A0A6A6SMJ4_9PLEO</name>
<dbReference type="GO" id="GO:0140825">
    <property type="term" value="F:lactoperoxidase activity"/>
    <property type="evidence" value="ECO:0007669"/>
    <property type="project" value="UniProtKB-EC"/>
</dbReference>
<dbReference type="Pfam" id="PF11895">
    <property type="entry name" value="Peroxidase_ext"/>
    <property type="match status" value="1"/>
</dbReference>
<dbReference type="InterPro" id="IPR024589">
    <property type="entry name" value="Ligninase_C"/>
</dbReference>
<dbReference type="Proteomes" id="UP000799324">
    <property type="component" value="Unassembled WGS sequence"/>
</dbReference>
<dbReference type="EC" id="1.11.1.-" evidence="10"/>
<comment type="similarity">
    <text evidence="9">Belongs to the peroxidase family.</text>
</comment>
<organism evidence="13 14">
    <name type="scientific">Lophiostoma macrostomum CBS 122681</name>
    <dbReference type="NCBI Taxonomy" id="1314788"/>
    <lineage>
        <taxon>Eukaryota</taxon>
        <taxon>Fungi</taxon>
        <taxon>Dikarya</taxon>
        <taxon>Ascomycota</taxon>
        <taxon>Pezizomycotina</taxon>
        <taxon>Dothideomycetes</taxon>
        <taxon>Pleosporomycetidae</taxon>
        <taxon>Pleosporales</taxon>
        <taxon>Lophiostomataceae</taxon>
        <taxon>Lophiostoma</taxon>
    </lineage>
</organism>
<evidence type="ECO:0000313" key="13">
    <source>
        <dbReference type="EMBL" id="KAF2649115.1"/>
    </source>
</evidence>
<comment type="cofactor">
    <cofactor evidence="3">
        <name>heme b</name>
        <dbReference type="ChEBI" id="CHEBI:60344"/>
    </cofactor>
</comment>
<evidence type="ECO:0000259" key="12">
    <source>
        <dbReference type="PROSITE" id="PS50873"/>
    </source>
</evidence>
<feature type="domain" description="Plant heme peroxidase family profile" evidence="12">
    <location>
        <begin position="16"/>
        <end position="271"/>
    </location>
</feature>
<evidence type="ECO:0000256" key="6">
    <source>
        <dbReference type="ARBA" id="ARBA00022723"/>
    </source>
</evidence>
<dbReference type="OrthoDB" id="2113341at2759"/>
<dbReference type="PROSITE" id="PS50873">
    <property type="entry name" value="PEROXIDASE_4"/>
    <property type="match status" value="1"/>
</dbReference>
<dbReference type="EMBL" id="MU004506">
    <property type="protein sequence ID" value="KAF2649115.1"/>
    <property type="molecule type" value="Genomic_DNA"/>
</dbReference>
<feature type="compositionally biased region" description="Low complexity" evidence="11">
    <location>
        <begin position="291"/>
        <end position="309"/>
    </location>
</feature>
<keyword evidence="6" id="KW-0479">Metal-binding</keyword>
<comment type="catalytic activity">
    <reaction evidence="1">
        <text>2 a phenolic donor + H2O2 = 2 a phenolic radical donor + 2 H2O</text>
        <dbReference type="Rhea" id="RHEA:56136"/>
        <dbReference type="ChEBI" id="CHEBI:15377"/>
        <dbReference type="ChEBI" id="CHEBI:16240"/>
        <dbReference type="ChEBI" id="CHEBI:139520"/>
        <dbReference type="ChEBI" id="CHEBI:139521"/>
        <dbReference type="EC" id="1.11.1.7"/>
    </reaction>
</comment>
<keyword evidence="14" id="KW-1185">Reference proteome</keyword>
<evidence type="ECO:0000256" key="9">
    <source>
        <dbReference type="RuleBase" id="RU004241"/>
    </source>
</evidence>
<evidence type="ECO:0000256" key="5">
    <source>
        <dbReference type="ARBA" id="ARBA00022617"/>
    </source>
</evidence>
<sequence>MISPSIHSILTFASICIAPSFASPEVAVKRQSTCPSVWTDVASDLQSTFVSDSTCTDAARQAIRLAFHDCFPGSCDGSVILANECTDRGENAQMVDICGTLGEKATSFNVSTADIIQFAAAIGIASCSNGPVTSFYAGRTDSSTANPENQLPGPNANATFMLSLFSAKGFSTTDLVALAGAHTIGKQLDGSAMDSTVDKWDSGFYTEVSDGSAPDALGSDTSLSNSSETSGEWSSVGTSSSSFENAFVPAMEKLSLLGNDKDALTDCSDVISSYAAGTLSQKGVVEGSDVGSEAQGSGTTAAAAASSSESVSEATRRGGSFGELALVVFVASTVFLELVL</sequence>
<reference evidence="13" key="1">
    <citation type="journal article" date="2020" name="Stud. Mycol.">
        <title>101 Dothideomycetes genomes: a test case for predicting lifestyles and emergence of pathogens.</title>
        <authorList>
            <person name="Haridas S."/>
            <person name="Albert R."/>
            <person name="Binder M."/>
            <person name="Bloem J."/>
            <person name="Labutti K."/>
            <person name="Salamov A."/>
            <person name="Andreopoulos B."/>
            <person name="Baker S."/>
            <person name="Barry K."/>
            <person name="Bills G."/>
            <person name="Bluhm B."/>
            <person name="Cannon C."/>
            <person name="Castanera R."/>
            <person name="Culley D."/>
            <person name="Daum C."/>
            <person name="Ezra D."/>
            <person name="Gonzalez J."/>
            <person name="Henrissat B."/>
            <person name="Kuo A."/>
            <person name="Liang C."/>
            <person name="Lipzen A."/>
            <person name="Lutzoni F."/>
            <person name="Magnuson J."/>
            <person name="Mondo S."/>
            <person name="Nolan M."/>
            <person name="Ohm R."/>
            <person name="Pangilinan J."/>
            <person name="Park H.-J."/>
            <person name="Ramirez L."/>
            <person name="Alfaro M."/>
            <person name="Sun H."/>
            <person name="Tritt A."/>
            <person name="Yoshinaga Y."/>
            <person name="Zwiers L.-H."/>
            <person name="Turgeon B."/>
            <person name="Goodwin S."/>
            <person name="Spatafora J."/>
            <person name="Crous P."/>
            <person name="Grigoriev I."/>
        </authorList>
    </citation>
    <scope>NUCLEOTIDE SEQUENCE</scope>
    <source>
        <strain evidence="13">CBS 122681</strain>
    </source>
</reference>
<evidence type="ECO:0000256" key="8">
    <source>
        <dbReference type="ARBA" id="ARBA00023004"/>
    </source>
</evidence>
<dbReference type="InterPro" id="IPR019794">
    <property type="entry name" value="Peroxidases_AS"/>
</dbReference>
<dbReference type="PRINTS" id="PR00458">
    <property type="entry name" value="PEROXIDASE"/>
</dbReference>
<keyword evidence="10" id="KW-0732">Signal</keyword>